<feature type="region of interest" description="Disordered" evidence="2">
    <location>
        <begin position="280"/>
        <end position="302"/>
    </location>
</feature>
<gene>
    <name evidence="4" type="ORF">LSAT_V11C900500230</name>
</gene>
<dbReference type="PANTHER" id="PTHR23024">
    <property type="entry name" value="ARYLACETAMIDE DEACETYLASE"/>
    <property type="match status" value="1"/>
</dbReference>
<comment type="similarity">
    <text evidence="1">Belongs to the 'GDXG' lipolytic enzyme family.</text>
</comment>
<dbReference type="InterPro" id="IPR013094">
    <property type="entry name" value="AB_hydrolase_3"/>
</dbReference>
<dbReference type="PANTHER" id="PTHR23024:SF632">
    <property type="entry name" value="2-HYDROXYISOFLAVANONE DEHYDRATASE-LIKE"/>
    <property type="match status" value="1"/>
</dbReference>
<evidence type="ECO:0000313" key="4">
    <source>
        <dbReference type="EMBL" id="KAJ0185288.1"/>
    </source>
</evidence>
<sequence>MASSPELLHYFPPFLQVYNDGRIERLITTPRLPPSTDPITGVQSRDVVISFDHETKSRIFLPKINPQDPPKKLPLIIYIHGGGFCIGSPVNIVTHSFLTPLVSQTPAVAIAVGYRLAPENPLPTRPGNRVVFGLACRGLAGWRVKICQPKHDQFKYTGHGLAGHGLAGLERKPIYDPPTHLFIRVYRLAELPALLPTAYHDCWAAFKWIAAHSTGSGPDPWINDYVDTSRVFLVGESAGANLAHYVTVQAGVSKPGLDIQGLIALHPYFSEKEPDKMIQYLYPGSSSSDDDPKLNPRSDPDLEKMGCSRVFIMVAEKDFLKQRGIDYMETLKKSKWEGSVEFVENEGEDHCFYLFNPRSEKAKGVIQMLISFVNQA</sequence>
<keyword evidence="5" id="KW-1185">Reference proteome</keyword>
<evidence type="ECO:0000259" key="3">
    <source>
        <dbReference type="Pfam" id="PF07859"/>
    </source>
</evidence>
<dbReference type="Pfam" id="PF07859">
    <property type="entry name" value="Abhydrolase_3"/>
    <property type="match status" value="2"/>
</dbReference>
<evidence type="ECO:0000313" key="5">
    <source>
        <dbReference type="Proteomes" id="UP000235145"/>
    </source>
</evidence>
<dbReference type="Proteomes" id="UP000235145">
    <property type="component" value="Unassembled WGS sequence"/>
</dbReference>
<dbReference type="SUPFAM" id="SSF53474">
    <property type="entry name" value="alpha/beta-Hydrolases"/>
    <property type="match status" value="1"/>
</dbReference>
<evidence type="ECO:0000256" key="1">
    <source>
        <dbReference type="ARBA" id="ARBA00010515"/>
    </source>
</evidence>
<dbReference type="GO" id="GO:0016787">
    <property type="term" value="F:hydrolase activity"/>
    <property type="evidence" value="ECO:0007669"/>
    <property type="project" value="InterPro"/>
</dbReference>
<proteinExistence type="inferred from homology"/>
<dbReference type="EMBL" id="NBSK02000009">
    <property type="protein sequence ID" value="KAJ0185288.1"/>
    <property type="molecule type" value="Genomic_DNA"/>
</dbReference>
<dbReference type="InterPro" id="IPR050466">
    <property type="entry name" value="Carboxylest/Gibb_receptor"/>
</dbReference>
<feature type="domain" description="Alpha/beta hydrolase fold-3" evidence="3">
    <location>
        <begin position="76"/>
        <end position="124"/>
    </location>
</feature>
<reference evidence="4 5" key="1">
    <citation type="journal article" date="2017" name="Nat. Commun.">
        <title>Genome assembly with in vitro proximity ligation data and whole-genome triplication in lettuce.</title>
        <authorList>
            <person name="Reyes-Chin-Wo S."/>
            <person name="Wang Z."/>
            <person name="Yang X."/>
            <person name="Kozik A."/>
            <person name="Arikit S."/>
            <person name="Song C."/>
            <person name="Xia L."/>
            <person name="Froenicke L."/>
            <person name="Lavelle D.O."/>
            <person name="Truco M.J."/>
            <person name="Xia R."/>
            <person name="Zhu S."/>
            <person name="Xu C."/>
            <person name="Xu H."/>
            <person name="Xu X."/>
            <person name="Cox K."/>
            <person name="Korf I."/>
            <person name="Meyers B.C."/>
            <person name="Michelmore R.W."/>
        </authorList>
    </citation>
    <scope>NUCLEOTIDE SEQUENCE [LARGE SCALE GENOMIC DNA]</scope>
    <source>
        <strain evidence="5">cv. Salinas</strain>
        <tissue evidence="4">Seedlings</tissue>
    </source>
</reference>
<dbReference type="Gene3D" id="3.40.50.1820">
    <property type="entry name" value="alpha/beta hydrolase"/>
    <property type="match status" value="1"/>
</dbReference>
<protein>
    <recommendedName>
        <fullName evidence="3">Alpha/beta hydrolase fold-3 domain-containing protein</fullName>
    </recommendedName>
</protein>
<name>A0A9R1UDW2_LACSA</name>
<comment type="caution">
    <text evidence="4">The sequence shown here is derived from an EMBL/GenBank/DDBJ whole genome shotgun (WGS) entry which is preliminary data.</text>
</comment>
<evidence type="ECO:0000256" key="2">
    <source>
        <dbReference type="SAM" id="MobiDB-lite"/>
    </source>
</evidence>
<accession>A0A9R1UDW2</accession>
<dbReference type="InterPro" id="IPR029058">
    <property type="entry name" value="AB_hydrolase_fold"/>
</dbReference>
<feature type="domain" description="Alpha/beta hydrolase fold-3" evidence="3">
    <location>
        <begin position="186"/>
        <end position="353"/>
    </location>
</feature>
<organism evidence="4 5">
    <name type="scientific">Lactuca sativa</name>
    <name type="common">Garden lettuce</name>
    <dbReference type="NCBI Taxonomy" id="4236"/>
    <lineage>
        <taxon>Eukaryota</taxon>
        <taxon>Viridiplantae</taxon>
        <taxon>Streptophyta</taxon>
        <taxon>Embryophyta</taxon>
        <taxon>Tracheophyta</taxon>
        <taxon>Spermatophyta</taxon>
        <taxon>Magnoliopsida</taxon>
        <taxon>eudicotyledons</taxon>
        <taxon>Gunneridae</taxon>
        <taxon>Pentapetalae</taxon>
        <taxon>asterids</taxon>
        <taxon>campanulids</taxon>
        <taxon>Asterales</taxon>
        <taxon>Asteraceae</taxon>
        <taxon>Cichorioideae</taxon>
        <taxon>Cichorieae</taxon>
        <taxon>Lactucinae</taxon>
        <taxon>Lactuca</taxon>
    </lineage>
</organism>
<feature type="compositionally biased region" description="Basic and acidic residues" evidence="2">
    <location>
        <begin position="290"/>
        <end position="302"/>
    </location>
</feature>
<dbReference type="AlphaFoldDB" id="A0A9R1UDW2"/>